<dbReference type="SUPFAM" id="SSF52540">
    <property type="entry name" value="P-loop containing nucleoside triphosphate hydrolases"/>
    <property type="match status" value="1"/>
</dbReference>
<name>A0A553NY96_TIGCA</name>
<dbReference type="InterPro" id="IPR027417">
    <property type="entry name" value="P-loop_NTPase"/>
</dbReference>
<dbReference type="InterPro" id="IPR009729">
    <property type="entry name" value="Gal-3-0_sulfotransfrase"/>
</dbReference>
<proteinExistence type="inferred from homology"/>
<evidence type="ECO:0000313" key="10">
    <source>
        <dbReference type="EMBL" id="TRY70382.1"/>
    </source>
</evidence>
<evidence type="ECO:0000256" key="7">
    <source>
        <dbReference type="ARBA" id="ARBA00023034"/>
    </source>
</evidence>
<dbReference type="EMBL" id="VCGU01000009">
    <property type="protein sequence ID" value="TRY70382.1"/>
    <property type="molecule type" value="Genomic_DNA"/>
</dbReference>
<evidence type="ECO:0000256" key="6">
    <source>
        <dbReference type="ARBA" id="ARBA00022989"/>
    </source>
</evidence>
<evidence type="ECO:0000256" key="8">
    <source>
        <dbReference type="ARBA" id="ARBA00023136"/>
    </source>
</evidence>
<evidence type="ECO:0000256" key="4">
    <source>
        <dbReference type="ARBA" id="ARBA00022692"/>
    </source>
</evidence>
<keyword evidence="9" id="KW-0325">Glycoprotein</keyword>
<keyword evidence="11" id="KW-1185">Reference proteome</keyword>
<reference evidence="10 11" key="1">
    <citation type="journal article" date="2018" name="Nat. Ecol. Evol.">
        <title>Genomic signatures of mitonuclear coevolution across populations of Tigriopus californicus.</title>
        <authorList>
            <person name="Barreto F.S."/>
            <person name="Watson E.T."/>
            <person name="Lima T.G."/>
            <person name="Willett C.S."/>
            <person name="Edmands S."/>
            <person name="Li W."/>
            <person name="Burton R.S."/>
        </authorList>
    </citation>
    <scope>NUCLEOTIDE SEQUENCE [LARGE SCALE GENOMIC DNA]</scope>
    <source>
        <strain evidence="10 11">San Diego</strain>
    </source>
</reference>
<keyword evidence="6" id="KW-1133">Transmembrane helix</keyword>
<dbReference type="GO" id="GO:0009247">
    <property type="term" value="P:glycolipid biosynthetic process"/>
    <property type="evidence" value="ECO:0007669"/>
    <property type="project" value="InterPro"/>
</dbReference>
<comment type="caution">
    <text evidence="10">The sequence shown here is derived from an EMBL/GenBank/DDBJ whole genome shotgun (WGS) entry which is preliminary data.</text>
</comment>
<dbReference type="GO" id="GO:0000139">
    <property type="term" value="C:Golgi membrane"/>
    <property type="evidence" value="ECO:0007669"/>
    <property type="project" value="UniProtKB-SubCell"/>
</dbReference>
<sequence length="303" mass="35171">MANELSILNTITSGIEKRCIADRVNNYKIKGKFKLYGDGNMMGFQLKNGTDQDCETYVLSEVKFLDLNIFLRYAYGHDLNVALPRVGNHVGRNRPFHRSVLWDTPWDAINMTYNFYCLHGIWNFDEVNLLMGPGTKYITILRDPIELFISMWDYVNFSKSYKVTLEEYALSNKTGLLKDRKNVAHLGQNQMLLDSGVPGRLLNDQKTILDKINELDRTFDLVMIAEHYNESVILLKDLLCWDYKDVASLKMNSRKKSAKSTLSAKAREALKEYLAGDYMLYNHFLTKFKYSRRKFGETKMANK</sequence>
<evidence type="ECO:0000256" key="9">
    <source>
        <dbReference type="ARBA" id="ARBA00023180"/>
    </source>
</evidence>
<evidence type="ECO:0000256" key="3">
    <source>
        <dbReference type="ARBA" id="ARBA00022679"/>
    </source>
</evidence>
<comment type="subcellular location">
    <subcellularLocation>
        <location evidence="1">Golgi apparatus membrane</location>
        <topology evidence="1">Single-pass type II membrane protein</topology>
    </subcellularLocation>
</comment>
<dbReference type="Proteomes" id="UP000318571">
    <property type="component" value="Chromosome 9"/>
</dbReference>
<dbReference type="AlphaFoldDB" id="A0A553NY96"/>
<dbReference type="PANTHER" id="PTHR14647:SF87">
    <property type="entry name" value="PUTATIVE-RELATED"/>
    <property type="match status" value="1"/>
</dbReference>
<dbReference type="OMA" id="THNEMSH"/>
<protein>
    <recommendedName>
        <fullName evidence="12">Sulfotransferase domain-containing protein</fullName>
    </recommendedName>
</protein>
<keyword evidence="3" id="KW-0808">Transferase</keyword>
<keyword evidence="7" id="KW-0333">Golgi apparatus</keyword>
<evidence type="ECO:0000313" key="11">
    <source>
        <dbReference type="Proteomes" id="UP000318571"/>
    </source>
</evidence>
<gene>
    <name evidence="10" type="ORF">TCAL_08905</name>
</gene>
<evidence type="ECO:0000256" key="1">
    <source>
        <dbReference type="ARBA" id="ARBA00004323"/>
    </source>
</evidence>
<keyword evidence="8" id="KW-0472">Membrane</keyword>
<dbReference type="STRING" id="6832.A0A553NY96"/>
<evidence type="ECO:0000256" key="5">
    <source>
        <dbReference type="ARBA" id="ARBA00022968"/>
    </source>
</evidence>
<dbReference type="Pfam" id="PF06990">
    <property type="entry name" value="Gal-3-0_sulfotr"/>
    <property type="match status" value="1"/>
</dbReference>
<dbReference type="PANTHER" id="PTHR14647">
    <property type="entry name" value="GALACTOSE-3-O-SULFOTRANSFERASE"/>
    <property type="match status" value="1"/>
</dbReference>
<evidence type="ECO:0000256" key="2">
    <source>
        <dbReference type="ARBA" id="ARBA00008124"/>
    </source>
</evidence>
<dbReference type="GO" id="GO:0001733">
    <property type="term" value="F:galactosylceramide sulfotransferase activity"/>
    <property type="evidence" value="ECO:0007669"/>
    <property type="project" value="InterPro"/>
</dbReference>
<accession>A0A553NY96</accession>
<keyword evidence="5" id="KW-0735">Signal-anchor</keyword>
<keyword evidence="4" id="KW-0812">Transmembrane</keyword>
<dbReference type="Gene3D" id="3.40.50.300">
    <property type="entry name" value="P-loop containing nucleotide triphosphate hydrolases"/>
    <property type="match status" value="1"/>
</dbReference>
<evidence type="ECO:0008006" key="12">
    <source>
        <dbReference type="Google" id="ProtNLM"/>
    </source>
</evidence>
<comment type="similarity">
    <text evidence="2">Belongs to the galactose-3-O-sulfotransferase family.</text>
</comment>
<organism evidence="10 11">
    <name type="scientific">Tigriopus californicus</name>
    <name type="common">Marine copepod</name>
    <dbReference type="NCBI Taxonomy" id="6832"/>
    <lineage>
        <taxon>Eukaryota</taxon>
        <taxon>Metazoa</taxon>
        <taxon>Ecdysozoa</taxon>
        <taxon>Arthropoda</taxon>
        <taxon>Crustacea</taxon>
        <taxon>Multicrustacea</taxon>
        <taxon>Hexanauplia</taxon>
        <taxon>Copepoda</taxon>
        <taxon>Harpacticoida</taxon>
        <taxon>Harpacticidae</taxon>
        <taxon>Tigriopus</taxon>
    </lineage>
</organism>